<dbReference type="EMBL" id="JAUKTV010000015">
    <property type="protein sequence ID" value="KAK0714389.1"/>
    <property type="molecule type" value="Genomic_DNA"/>
</dbReference>
<keyword evidence="2" id="KW-0560">Oxidoreductase</keyword>
<dbReference type="Gene3D" id="1.10.1280.10">
    <property type="entry name" value="Di-copper center containing domain from catechol oxidase"/>
    <property type="match status" value="1"/>
</dbReference>
<dbReference type="Pfam" id="PF00264">
    <property type="entry name" value="Tyrosinase"/>
    <property type="match status" value="1"/>
</dbReference>
<keyword evidence="3" id="KW-0732">Signal</keyword>
<dbReference type="PROSITE" id="PS00498">
    <property type="entry name" value="TYROSINASE_2"/>
    <property type="match status" value="1"/>
</dbReference>
<protein>
    <recommendedName>
        <fullName evidence="4">Tyrosinase copper-binding domain-containing protein</fullName>
    </recommendedName>
</protein>
<dbReference type="AlphaFoldDB" id="A0AA40AEH6"/>
<feature type="signal peptide" evidence="3">
    <location>
        <begin position="1"/>
        <end position="19"/>
    </location>
</feature>
<feature type="chain" id="PRO_5041288030" description="Tyrosinase copper-binding domain-containing protein" evidence="3">
    <location>
        <begin position="20"/>
        <end position="382"/>
    </location>
</feature>
<dbReference type="InterPro" id="IPR050316">
    <property type="entry name" value="Tyrosinase/Hemocyanin"/>
</dbReference>
<gene>
    <name evidence="5" type="ORF">B0T21DRAFT_70385</name>
</gene>
<dbReference type="SUPFAM" id="SSF48056">
    <property type="entry name" value="Di-copper centre-containing domain"/>
    <property type="match status" value="1"/>
</dbReference>
<organism evidence="5 6">
    <name type="scientific">Apiosordaria backusii</name>
    <dbReference type="NCBI Taxonomy" id="314023"/>
    <lineage>
        <taxon>Eukaryota</taxon>
        <taxon>Fungi</taxon>
        <taxon>Dikarya</taxon>
        <taxon>Ascomycota</taxon>
        <taxon>Pezizomycotina</taxon>
        <taxon>Sordariomycetes</taxon>
        <taxon>Sordariomycetidae</taxon>
        <taxon>Sordariales</taxon>
        <taxon>Lasiosphaeriaceae</taxon>
        <taxon>Apiosordaria</taxon>
    </lineage>
</organism>
<evidence type="ECO:0000313" key="5">
    <source>
        <dbReference type="EMBL" id="KAK0714389.1"/>
    </source>
</evidence>
<evidence type="ECO:0000256" key="3">
    <source>
        <dbReference type="SAM" id="SignalP"/>
    </source>
</evidence>
<feature type="domain" description="Tyrosinase copper-binding" evidence="4">
    <location>
        <begin position="305"/>
        <end position="316"/>
    </location>
</feature>
<dbReference type="InterPro" id="IPR002227">
    <property type="entry name" value="Tyrosinase_Cu-bd"/>
</dbReference>
<name>A0AA40AEH6_9PEZI</name>
<dbReference type="Proteomes" id="UP001172159">
    <property type="component" value="Unassembled WGS sequence"/>
</dbReference>
<dbReference type="PANTHER" id="PTHR11474:SF125">
    <property type="entry name" value="N-ACETYL-6-HYDROXYTRYPTOPHAN OXIDASE IVOB-RELATED"/>
    <property type="match status" value="1"/>
</dbReference>
<dbReference type="InterPro" id="IPR008922">
    <property type="entry name" value="Di-copper_centre_dom_sf"/>
</dbReference>
<accession>A0AA40AEH6</accession>
<dbReference type="GO" id="GO:0016491">
    <property type="term" value="F:oxidoreductase activity"/>
    <property type="evidence" value="ECO:0007669"/>
    <property type="project" value="UniProtKB-KW"/>
</dbReference>
<evidence type="ECO:0000313" key="6">
    <source>
        <dbReference type="Proteomes" id="UP001172159"/>
    </source>
</evidence>
<comment type="caution">
    <text evidence="5">The sequence shown here is derived from an EMBL/GenBank/DDBJ whole genome shotgun (WGS) entry which is preliminary data.</text>
</comment>
<evidence type="ECO:0000256" key="2">
    <source>
        <dbReference type="ARBA" id="ARBA00023002"/>
    </source>
</evidence>
<dbReference type="PRINTS" id="PR00092">
    <property type="entry name" value="TYROSINASE"/>
</dbReference>
<keyword evidence="6" id="KW-1185">Reference proteome</keyword>
<dbReference type="GO" id="GO:0046872">
    <property type="term" value="F:metal ion binding"/>
    <property type="evidence" value="ECO:0007669"/>
    <property type="project" value="UniProtKB-KW"/>
</dbReference>
<sequence length="382" mass="42441">MKVSSFIAGLLPLASLVLATPGPDPEKAATKKINEFEKRYQKYIEDTVKKRKTGCTKKNIRRRKEWSKLTKPERKSYLSAIYCLSAKPGITPQSVIPGARSRFDDFVVSHIQLTPFVHANGFFLAYHRYLIWLFETALREECGYKGAQPYWDWTLHWQDQSQHPVFDGSPSSLGSNGQYVPDRDPITIYLPGPRPVTFPPATGGGCVSGPLGPEKFKVNLGPIGYSPQGPDGGYGYNPRCLTRDLSPRLSQDSLRPRNVSFLLESESYARFNVNLDRAPGGNGVHGAGHFLMGTVQLDTYASPSDPMFYLHHSNLDRVFAIWQGQDQEGRTGVVWGTRTSGNVPPSANVTLDTPVPFGFVSPDIPLRELQSSIDGPFCVIYE</sequence>
<reference evidence="5" key="1">
    <citation type="submission" date="2023-06" db="EMBL/GenBank/DDBJ databases">
        <title>Genome-scale phylogeny and comparative genomics of the fungal order Sordariales.</title>
        <authorList>
            <consortium name="Lawrence Berkeley National Laboratory"/>
            <person name="Hensen N."/>
            <person name="Bonometti L."/>
            <person name="Westerberg I."/>
            <person name="Brannstrom I.O."/>
            <person name="Guillou S."/>
            <person name="Cros-Aarteil S."/>
            <person name="Calhoun S."/>
            <person name="Haridas S."/>
            <person name="Kuo A."/>
            <person name="Mondo S."/>
            <person name="Pangilinan J."/>
            <person name="Riley R."/>
            <person name="Labutti K."/>
            <person name="Andreopoulos B."/>
            <person name="Lipzen A."/>
            <person name="Chen C."/>
            <person name="Yanf M."/>
            <person name="Daum C."/>
            <person name="Ng V."/>
            <person name="Clum A."/>
            <person name="Steindorff A."/>
            <person name="Ohm R."/>
            <person name="Martin F."/>
            <person name="Silar P."/>
            <person name="Natvig D."/>
            <person name="Lalanne C."/>
            <person name="Gautier V."/>
            <person name="Ament-Velasquez S.L."/>
            <person name="Kruys A."/>
            <person name="Hutchinson M.I."/>
            <person name="Powell A.J."/>
            <person name="Barry K."/>
            <person name="Miller A.N."/>
            <person name="Grigoriev I.V."/>
            <person name="Debuchy R."/>
            <person name="Gladieux P."/>
            <person name="Thoren M.H."/>
            <person name="Johannesson H."/>
        </authorList>
    </citation>
    <scope>NUCLEOTIDE SEQUENCE</scope>
    <source>
        <strain evidence="5">CBS 540.89</strain>
    </source>
</reference>
<evidence type="ECO:0000256" key="1">
    <source>
        <dbReference type="ARBA" id="ARBA00022723"/>
    </source>
</evidence>
<evidence type="ECO:0000259" key="4">
    <source>
        <dbReference type="PROSITE" id="PS00498"/>
    </source>
</evidence>
<proteinExistence type="predicted"/>
<dbReference type="PANTHER" id="PTHR11474">
    <property type="entry name" value="TYROSINASE FAMILY MEMBER"/>
    <property type="match status" value="1"/>
</dbReference>
<keyword evidence="1" id="KW-0479">Metal-binding</keyword>